<organism evidence="1 2">
    <name type="scientific">Lasiodiplodia mahajangana</name>
    <dbReference type="NCBI Taxonomy" id="1108764"/>
    <lineage>
        <taxon>Eukaryota</taxon>
        <taxon>Fungi</taxon>
        <taxon>Dikarya</taxon>
        <taxon>Ascomycota</taxon>
        <taxon>Pezizomycotina</taxon>
        <taxon>Dothideomycetes</taxon>
        <taxon>Dothideomycetes incertae sedis</taxon>
        <taxon>Botryosphaeriales</taxon>
        <taxon>Botryosphaeriaceae</taxon>
        <taxon>Lasiodiplodia</taxon>
    </lineage>
</organism>
<proteinExistence type="predicted"/>
<name>A0ACC2K124_9PEZI</name>
<evidence type="ECO:0000313" key="2">
    <source>
        <dbReference type="Proteomes" id="UP001153332"/>
    </source>
</evidence>
<protein>
    <submittedName>
        <fullName evidence="1">Uncharacterized protein</fullName>
    </submittedName>
</protein>
<accession>A0ACC2K124</accession>
<gene>
    <name evidence="1" type="ORF">O1611_g256</name>
</gene>
<comment type="caution">
    <text evidence="1">The sequence shown here is derived from an EMBL/GenBank/DDBJ whole genome shotgun (WGS) entry which is preliminary data.</text>
</comment>
<keyword evidence="2" id="KW-1185">Reference proteome</keyword>
<dbReference type="EMBL" id="JAPUUL010000019">
    <property type="protein sequence ID" value="KAJ8133360.1"/>
    <property type="molecule type" value="Genomic_DNA"/>
</dbReference>
<reference evidence="1" key="1">
    <citation type="submission" date="2022-12" db="EMBL/GenBank/DDBJ databases">
        <title>Genome Sequence of Lasiodiplodia mahajangana.</title>
        <authorList>
            <person name="Buettner E."/>
        </authorList>
    </citation>
    <scope>NUCLEOTIDE SEQUENCE</scope>
    <source>
        <strain evidence="1">VT137</strain>
    </source>
</reference>
<sequence>MSPNFYRIYIRFGGDNCVRLSVLGDGVPAKDGLHLFEWMRDQDNITRLRSGIQFIHEVNLNELGQFLEFKLCEDRKFRIEQMDKYPGGGEMLDVFKQQHLRLSVLGTGVDKLEAISNATEITTITPQSPRKRSDEPEWLYLIDLDNETLEVYEFRDYRPPKHIPSARLTTKSLFRKSPENPQGYYIKVKLSELQTMWRSEWLSLHEVHAETLKQLWKRNASVLQTIPHADNISFPVLYGGDSYGRHANRTDLPRSRRLTRTNLTEAMAALNRRKPSKVPIFERKSKRPQHGLNARPNGLHVRMLAYQAMARSVRQRRRASGVIV</sequence>
<dbReference type="Proteomes" id="UP001153332">
    <property type="component" value="Unassembled WGS sequence"/>
</dbReference>
<evidence type="ECO:0000313" key="1">
    <source>
        <dbReference type="EMBL" id="KAJ8133360.1"/>
    </source>
</evidence>